<evidence type="ECO:0000256" key="6">
    <source>
        <dbReference type="HAMAP-Rule" id="MF_01039"/>
    </source>
</evidence>
<comment type="function">
    <text evidence="6 10">Catalyzes the interconversion of 2-phosphoglycerate and 3-phosphoglycerate.</text>
</comment>
<evidence type="ECO:0000313" key="12">
    <source>
        <dbReference type="Proteomes" id="UP000199150"/>
    </source>
</evidence>
<feature type="active site" description="Tele-phosphohistidine intermediate" evidence="6 7">
    <location>
        <position position="9"/>
    </location>
</feature>
<dbReference type="GO" id="GO:0006096">
    <property type="term" value="P:glycolytic process"/>
    <property type="evidence" value="ECO:0007669"/>
    <property type="project" value="UniProtKB-UniRule"/>
</dbReference>
<evidence type="ECO:0000256" key="7">
    <source>
        <dbReference type="PIRSR" id="PIRSR613078-1"/>
    </source>
</evidence>
<evidence type="ECO:0000256" key="1">
    <source>
        <dbReference type="ARBA" id="ARBA00000380"/>
    </source>
</evidence>
<dbReference type="Proteomes" id="UP000199150">
    <property type="component" value="Unassembled WGS sequence"/>
</dbReference>
<dbReference type="InterPro" id="IPR001345">
    <property type="entry name" value="PG/BPGM_mutase_AS"/>
</dbReference>
<dbReference type="InterPro" id="IPR013078">
    <property type="entry name" value="His_Pase_superF_clade-1"/>
</dbReference>
<dbReference type="GO" id="GO:0004619">
    <property type="term" value="F:phosphoglycerate mutase activity"/>
    <property type="evidence" value="ECO:0007669"/>
    <property type="project" value="UniProtKB-UniRule"/>
</dbReference>
<dbReference type="CDD" id="cd07067">
    <property type="entry name" value="HP_PGM_like"/>
    <property type="match status" value="1"/>
</dbReference>
<dbReference type="Gene3D" id="3.40.50.1240">
    <property type="entry name" value="Phosphoglycerate mutase-like"/>
    <property type="match status" value="1"/>
</dbReference>
<comment type="subunit">
    <text evidence="6">Homodimer.</text>
</comment>
<dbReference type="Pfam" id="PF00300">
    <property type="entry name" value="His_Phos_1"/>
    <property type="match status" value="2"/>
</dbReference>
<dbReference type="FunFam" id="3.40.50.1240:FF:000003">
    <property type="entry name" value="2,3-bisphosphoglycerate-dependent phosphoglycerate mutase"/>
    <property type="match status" value="1"/>
</dbReference>
<dbReference type="GO" id="GO:0006094">
    <property type="term" value="P:gluconeogenesis"/>
    <property type="evidence" value="ECO:0007669"/>
    <property type="project" value="UniProtKB-UniRule"/>
</dbReference>
<dbReference type="EMBL" id="FMTS01000007">
    <property type="protein sequence ID" value="SCW78994.1"/>
    <property type="molecule type" value="Genomic_DNA"/>
</dbReference>
<evidence type="ECO:0000256" key="10">
    <source>
        <dbReference type="RuleBase" id="RU004512"/>
    </source>
</evidence>
<comment type="pathway">
    <text evidence="6 10">Carbohydrate degradation; glycolysis; pyruvate from D-glyceraldehyde 3-phosphate: step 3/5.</text>
</comment>
<evidence type="ECO:0000256" key="3">
    <source>
        <dbReference type="ARBA" id="ARBA00022432"/>
    </source>
</evidence>
<sequence length="237" mass="25984">MPTLVLLRHGQSQWNLENRFTGWVDVNLTAEGEAQATRGGELIKAEGIEIDKAFTSVLTRAIRTCNLALEAAGQSFVPVVKDWRLNERHYGGLTGLDKAETAAKHGEDQVKIWRRSYDVPPPPLEAGSAYDFKGDRRYAGADLPDTESLKTTLDRVMPFWTGDIVPALKAGDTVLVAAHGNSIRAIIKSLFDLSDEAILEIEVPTGNPLVVKLDDNLKPVSAKYLDAARANPLPEIR</sequence>
<organism evidence="11 12">
    <name type="scientific">Asticcacaulis taihuensis</name>
    <dbReference type="NCBI Taxonomy" id="260084"/>
    <lineage>
        <taxon>Bacteria</taxon>
        <taxon>Pseudomonadati</taxon>
        <taxon>Pseudomonadota</taxon>
        <taxon>Alphaproteobacteria</taxon>
        <taxon>Caulobacterales</taxon>
        <taxon>Caulobacteraceae</taxon>
        <taxon>Asticcacaulis</taxon>
    </lineage>
</organism>
<keyword evidence="4 6" id="KW-0324">Glycolysis</keyword>
<dbReference type="HAMAP" id="MF_01039">
    <property type="entry name" value="PGAM_GpmA"/>
    <property type="match status" value="1"/>
</dbReference>
<dbReference type="STRING" id="260084.SAMN02927928_3440"/>
<comment type="similarity">
    <text evidence="2 6">Belongs to the phosphoglycerate mutase family. BPG-dependent PGAM subfamily.</text>
</comment>
<evidence type="ECO:0000256" key="8">
    <source>
        <dbReference type="PIRSR" id="PIRSR613078-2"/>
    </source>
</evidence>
<dbReference type="NCBIfam" id="NF010713">
    <property type="entry name" value="PRK14115.1"/>
    <property type="match status" value="1"/>
</dbReference>
<evidence type="ECO:0000256" key="4">
    <source>
        <dbReference type="ARBA" id="ARBA00023152"/>
    </source>
</evidence>
<feature type="binding site" evidence="6 8">
    <location>
        <position position="98"/>
    </location>
    <ligand>
        <name>substrate</name>
    </ligand>
</feature>
<proteinExistence type="inferred from homology"/>
<feature type="binding site" evidence="6 8">
    <location>
        <begin position="87"/>
        <end position="90"/>
    </location>
    <ligand>
        <name>substrate</name>
    </ligand>
</feature>
<evidence type="ECO:0000313" key="11">
    <source>
        <dbReference type="EMBL" id="SCW78994.1"/>
    </source>
</evidence>
<keyword evidence="3 6" id="KW-0312">Gluconeogenesis</keyword>
<feature type="binding site" evidence="6 8">
    <location>
        <begin position="21"/>
        <end position="22"/>
    </location>
    <ligand>
        <name>substrate</name>
    </ligand>
</feature>
<dbReference type="EC" id="5.4.2.11" evidence="6 10"/>
<evidence type="ECO:0000256" key="2">
    <source>
        <dbReference type="ARBA" id="ARBA00006717"/>
    </source>
</evidence>
<keyword evidence="5 6" id="KW-0413">Isomerase</keyword>
<reference evidence="12" key="1">
    <citation type="submission" date="2016-10" db="EMBL/GenBank/DDBJ databases">
        <authorList>
            <person name="Varghese N."/>
            <person name="Submissions S."/>
        </authorList>
    </citation>
    <scope>NUCLEOTIDE SEQUENCE [LARGE SCALE GENOMIC DNA]</scope>
    <source>
        <strain evidence="12">CGMCC 1.3431</strain>
    </source>
</reference>
<feature type="binding site" evidence="6 8">
    <location>
        <position position="60"/>
    </location>
    <ligand>
        <name>substrate</name>
    </ligand>
</feature>
<protein>
    <recommendedName>
        <fullName evidence="6 10">2,3-bisphosphoglycerate-dependent phosphoglycerate mutase</fullName>
        <shortName evidence="6">BPG-dependent PGAM</shortName>
        <shortName evidence="6">PGAM</shortName>
        <shortName evidence="6">Phosphoglyceromutase</shortName>
        <shortName evidence="6">dPGM</shortName>
        <ecNumber evidence="6 10">5.4.2.11</ecNumber>
    </recommendedName>
</protein>
<dbReference type="UniPathway" id="UPA00109">
    <property type="reaction ID" value="UER00186"/>
</dbReference>
<comment type="catalytic activity">
    <reaction evidence="1 6 10">
        <text>(2R)-2-phosphoglycerate = (2R)-3-phosphoglycerate</text>
        <dbReference type="Rhea" id="RHEA:15901"/>
        <dbReference type="ChEBI" id="CHEBI:58272"/>
        <dbReference type="ChEBI" id="CHEBI:58289"/>
        <dbReference type="EC" id="5.4.2.11"/>
    </reaction>
</comment>
<accession>A0A1G4TC15</accession>
<feature type="binding site" evidence="6 8">
    <location>
        <begin position="8"/>
        <end position="15"/>
    </location>
    <ligand>
        <name>substrate</name>
    </ligand>
</feature>
<feature type="binding site" evidence="6 8">
    <location>
        <begin position="180"/>
        <end position="181"/>
    </location>
    <ligand>
        <name>substrate</name>
    </ligand>
</feature>
<dbReference type="InterPro" id="IPR029033">
    <property type="entry name" value="His_PPase_superfam"/>
</dbReference>
<dbReference type="AlphaFoldDB" id="A0A1G4TC15"/>
<dbReference type="NCBIfam" id="TIGR01258">
    <property type="entry name" value="pgm_1"/>
    <property type="match status" value="1"/>
</dbReference>
<dbReference type="SUPFAM" id="SSF53254">
    <property type="entry name" value="Phosphoglycerate mutase-like"/>
    <property type="match status" value="1"/>
</dbReference>
<feature type="site" description="Transition state stabilizer" evidence="6 9">
    <location>
        <position position="179"/>
    </location>
</feature>
<name>A0A1G4TC15_9CAUL</name>
<dbReference type="SMART" id="SM00855">
    <property type="entry name" value="PGAM"/>
    <property type="match status" value="1"/>
</dbReference>
<keyword evidence="12" id="KW-1185">Reference proteome</keyword>
<feature type="active site" description="Proton donor/acceptor" evidence="6 7">
    <location>
        <position position="87"/>
    </location>
</feature>
<dbReference type="RefSeq" id="WP_090650349.1">
    <property type="nucleotide sequence ID" value="NZ_CBCRYE010000007.1"/>
</dbReference>
<feature type="binding site" evidence="6 8">
    <location>
        <begin position="114"/>
        <end position="115"/>
    </location>
    <ligand>
        <name>substrate</name>
    </ligand>
</feature>
<gene>
    <name evidence="6" type="primary">gpmA</name>
    <name evidence="11" type="ORF">SAMN02927928_3440</name>
</gene>
<dbReference type="PROSITE" id="PS00175">
    <property type="entry name" value="PG_MUTASE"/>
    <property type="match status" value="1"/>
</dbReference>
<dbReference type="InterPro" id="IPR005952">
    <property type="entry name" value="Phosphogly_mut1"/>
</dbReference>
<dbReference type="OrthoDB" id="9781415at2"/>
<evidence type="ECO:0000256" key="9">
    <source>
        <dbReference type="PIRSR" id="PIRSR613078-3"/>
    </source>
</evidence>
<dbReference type="PANTHER" id="PTHR11931">
    <property type="entry name" value="PHOSPHOGLYCERATE MUTASE"/>
    <property type="match status" value="1"/>
</dbReference>
<evidence type="ECO:0000256" key="5">
    <source>
        <dbReference type="ARBA" id="ARBA00023235"/>
    </source>
</evidence>